<dbReference type="EMBL" id="OL455900">
    <property type="protein sequence ID" value="UJQ87182.1"/>
    <property type="molecule type" value="Genomic_DNA"/>
</dbReference>
<dbReference type="GO" id="GO:0003700">
    <property type="term" value="F:DNA-binding transcription factor activity"/>
    <property type="evidence" value="ECO:0007669"/>
    <property type="project" value="InterPro"/>
</dbReference>
<dbReference type="InterPro" id="IPR013324">
    <property type="entry name" value="RNA_pol_sigma_r3/r4-like"/>
</dbReference>
<dbReference type="Proteomes" id="UP001200142">
    <property type="component" value="Segment"/>
</dbReference>
<gene>
    <name evidence="1" type="primary">44</name>
    <name evidence="1" type="ORF">SEA_BAILEYBLU_44</name>
</gene>
<protein>
    <submittedName>
        <fullName evidence="1">DNA binding protein</fullName>
    </submittedName>
</protein>
<reference evidence="1" key="1">
    <citation type="submission" date="2021-11" db="EMBL/GenBank/DDBJ databases">
        <authorList>
            <person name="Sydney V."/>
            <person name="Hansen K."/>
            <person name="Christner J."/>
            <person name="Deckinger K."/>
            <person name="Miller H."/>
            <person name="Baileys A."/>
            <person name="Berdar T."/>
            <person name="Fuhrer G."/>
            <person name="Everett M."/>
            <person name="Evans I."/>
            <person name="Harbison A."/>
            <person name="Jacks D."/>
            <person name="Philbrick A."/>
            <person name="Learn C."/>
            <person name="Swerdlow S.J."/>
            <person name="Klyczek K."/>
            <person name="Garlena R.A."/>
            <person name="Russell D.A."/>
            <person name="Jacobs-Sera D."/>
            <person name="Hatfull G.F."/>
        </authorList>
    </citation>
    <scope>NUCLEOTIDE SEQUENCE</scope>
</reference>
<dbReference type="InterPro" id="IPR013325">
    <property type="entry name" value="RNA_pol_sigma_r2"/>
</dbReference>
<name>A0AA49BPH2_9CAUD</name>
<dbReference type="KEGG" id="vg:77953927"/>
<organism evidence="1 2">
    <name type="scientific">Arthrobacter phage BaileyBlu</name>
    <dbReference type="NCBI Taxonomy" id="2910754"/>
    <lineage>
        <taxon>Viruses</taxon>
        <taxon>Duplodnaviria</taxon>
        <taxon>Heunggongvirae</taxon>
        <taxon>Uroviricota</taxon>
        <taxon>Caudoviricetes</taxon>
        <taxon>Casidaviridae</taxon>
        <taxon>Baileybluvirus</taxon>
        <taxon>Baileybluvirus baileyblu</taxon>
    </lineage>
</organism>
<dbReference type="SUPFAM" id="SSF88659">
    <property type="entry name" value="Sigma3 and sigma4 domains of RNA polymerase sigma factors"/>
    <property type="match status" value="1"/>
</dbReference>
<dbReference type="Gene3D" id="1.20.140.160">
    <property type="match status" value="1"/>
</dbReference>
<dbReference type="SUPFAM" id="SSF88946">
    <property type="entry name" value="Sigma2 domain of RNA polymerase sigma factors"/>
    <property type="match status" value="1"/>
</dbReference>
<proteinExistence type="predicted"/>
<dbReference type="GO" id="GO:0006352">
    <property type="term" value="P:DNA-templated transcription initiation"/>
    <property type="evidence" value="ECO:0007669"/>
    <property type="project" value="InterPro"/>
</dbReference>
<evidence type="ECO:0000313" key="2">
    <source>
        <dbReference type="Proteomes" id="UP001200142"/>
    </source>
</evidence>
<dbReference type="RefSeq" id="YP_010677548.1">
    <property type="nucleotide sequence ID" value="NC_071022.1"/>
</dbReference>
<evidence type="ECO:0000313" key="1">
    <source>
        <dbReference type="EMBL" id="UJQ87182.1"/>
    </source>
</evidence>
<dbReference type="GeneID" id="77953927"/>
<keyword evidence="2" id="KW-1185">Reference proteome</keyword>
<sequence>MTSFDSVLSDIFDRRLDFPSYSVEEEAALVARAKAGDDDATMDLVRAYAPTLRKGVKIASGVAADSRKSSDLDDVKMQAVLGLIEAIHDLDPEVHNRLAAIANERIARRVAEVAQTSASSFNVPERTLRRFLAIMRAADGNAYEAARLAPEYELSRESFFAILSAVRNVDSYDSSIGEEGEESYLANLDASSIYGRVRTDNEIVEDEILVEAAFRAVDGMEEDVVRLAYGFSDYDPVSDAEIAHRMGLSRPKVQRTRAGALGKMRSALGIA</sequence>
<accession>A0AA49BPH2</accession>